<dbReference type="PANTHER" id="PTHR45532">
    <property type="entry name" value="WD REPEAT-CONTAINING PROTEIN 97"/>
    <property type="match status" value="1"/>
</dbReference>
<feature type="compositionally biased region" description="Low complexity" evidence="4">
    <location>
        <begin position="1145"/>
        <end position="1164"/>
    </location>
</feature>
<dbReference type="PROSITE" id="PS50082">
    <property type="entry name" value="WD_REPEATS_2"/>
    <property type="match status" value="3"/>
</dbReference>
<evidence type="ECO:0000256" key="3">
    <source>
        <dbReference type="PROSITE-ProRule" id="PRU00221"/>
    </source>
</evidence>
<dbReference type="SUPFAM" id="SSF50969">
    <property type="entry name" value="YVTN repeat-like/Quinoprotein amine dehydrogenase"/>
    <property type="match status" value="1"/>
</dbReference>
<sequence length="1226" mass="131501">MDGEGDGEAAGRLKALLAPKAANPLKLSFHSRLPEARFDVVCMAYNSREQHVAVADTGVLALYGYTTRSGGWRGGAARRADPLAKPIATVPTDGRLEFLTYMPHVGNGVYVGVVNSSDVVVWNASLTRSSRLATHTSLSVMGFGWHPHRDELFAGFNMGLFCVWHLAVPHRHVRSAKLTSSDLGATLTPLVHTENETEWLGKLVLDHVHARVLGVEFSHLVVLSYDTGEVLFRFSKLHASTITALAFEPFAGVVFTVAADYAIHAWSIITGACHLKVTCTGHTHPVTHLAVASDALLLSTGDDGLIVLWDTSAGVELARFALAYPVGFEGYRDPPPPHARSWDPIRLRVPAVQLLFLPADVAPPPLGLGASVPTTPTSAGDRDRGASSAVLDRKSRCEGACVLARAGNQVASVLLHQSALPFLSIAAPVVSVQLTTMPAAGFSFAGETLVCDTTSTLHVFDTEFRNRRARYRYLDFSALSEAVRGKLTALKRDARAHAISEILADSSYTGATSSSQATIVKFEYLAAFDRFAFGYSDGTVELVRPSFEYSAFEDSDRILPLGTDSLLPLEETPVSPITTWQLVRVSADVCPQCSVMCAQIDVARAASRPMDYLEVASEQVAGSASLADLGIKKHVSPQARVRARVEAFVAEQVAADDANAAAAAAEANLRGRQPIDDVVADAFANLQSSTSLLAVERARAANEDSEFGALEPSIQADLLQRREVLINARRGGSAPDSADLDSTTLFDRYWRYRDDAEALHRKLFPPHTHPSPRILPWYVFAIAFGDGTFGVWCPHCGCKLRASPALASRLPICSMFVLPGRGPEPDSLICVATSAELLYAPLSAIASQPLRQVGVEVSDTPTSALMLTTAMVVSAVAVAPSHGFLLLGSTVGRVYPMALLRQPGSHETSPHKLYGAEQLTQLTGHTGAVTALDLCSRARHAVSSSDDGTLRVWDLDKLLCVHVLDLGMPITSVEYLNRSEDVLVAAEHEVLVLRASPHAACVELDAQIAIIDMASALESRIESMIGSPAVASVDPDDPTKLSIQLDGHQLAEMAYSYMDPQMDVDLLHAARHALRSGMRAKWRRARLRLLTVIRLWRRSSFIQRVLSKAENNPLVADDERKELRRLLRFHSAGNPSLMSMESSGEEPSLAELSSPSTSSSSLAPGGSAIDGYLSRVSRPPAAASADFVDRVLGAATAADEVGGADEASIAESTAAPSLRDLLAALP</sequence>
<accession>A0A0L0DA32</accession>
<dbReference type="PROSITE" id="PS50294">
    <property type="entry name" value="WD_REPEATS_REGION"/>
    <property type="match status" value="2"/>
</dbReference>
<feature type="region of interest" description="Disordered" evidence="4">
    <location>
        <begin position="1136"/>
        <end position="1164"/>
    </location>
</feature>
<evidence type="ECO:0000256" key="2">
    <source>
        <dbReference type="ARBA" id="ARBA00022737"/>
    </source>
</evidence>
<organism evidence="5 6">
    <name type="scientific">Thecamonas trahens ATCC 50062</name>
    <dbReference type="NCBI Taxonomy" id="461836"/>
    <lineage>
        <taxon>Eukaryota</taxon>
        <taxon>Apusozoa</taxon>
        <taxon>Apusomonadida</taxon>
        <taxon>Apusomonadidae</taxon>
        <taxon>Thecamonas</taxon>
    </lineage>
</organism>
<dbReference type="Gene3D" id="2.130.10.10">
    <property type="entry name" value="YVTN repeat-like/Quinoprotein amine dehydrogenase"/>
    <property type="match status" value="2"/>
</dbReference>
<evidence type="ECO:0000256" key="1">
    <source>
        <dbReference type="ARBA" id="ARBA00022574"/>
    </source>
</evidence>
<keyword evidence="2" id="KW-0677">Repeat</keyword>
<dbReference type="InterPro" id="IPR036322">
    <property type="entry name" value="WD40_repeat_dom_sf"/>
</dbReference>
<name>A0A0L0DA32_THETB</name>
<dbReference type="Proteomes" id="UP000054408">
    <property type="component" value="Unassembled WGS sequence"/>
</dbReference>
<dbReference type="OrthoDB" id="5853810at2759"/>
<protein>
    <submittedName>
        <fullName evidence="5">Uncharacterized protein</fullName>
    </submittedName>
</protein>
<feature type="repeat" description="WD" evidence="3">
    <location>
        <begin position="235"/>
        <end position="268"/>
    </location>
</feature>
<gene>
    <name evidence="5" type="ORF">AMSG_05042</name>
</gene>
<dbReference type="SMART" id="SM00320">
    <property type="entry name" value="WD40"/>
    <property type="match status" value="4"/>
</dbReference>
<dbReference type="Pfam" id="PF00400">
    <property type="entry name" value="WD40"/>
    <property type="match status" value="2"/>
</dbReference>
<dbReference type="RefSeq" id="XP_013758111.1">
    <property type="nucleotide sequence ID" value="XM_013902657.1"/>
</dbReference>
<feature type="repeat" description="WD" evidence="3">
    <location>
        <begin position="922"/>
        <end position="956"/>
    </location>
</feature>
<reference evidence="5 6" key="1">
    <citation type="submission" date="2010-05" db="EMBL/GenBank/DDBJ databases">
        <title>The Genome Sequence of Thecamonas trahens ATCC 50062.</title>
        <authorList>
            <consortium name="The Broad Institute Genome Sequencing Platform"/>
            <person name="Russ C."/>
            <person name="Cuomo C."/>
            <person name="Shea T."/>
            <person name="Young S.K."/>
            <person name="Zeng Q."/>
            <person name="Koehrsen M."/>
            <person name="Haas B."/>
            <person name="Borodovsky M."/>
            <person name="Guigo R."/>
            <person name="Alvarado L."/>
            <person name="Berlin A."/>
            <person name="Bochicchio J."/>
            <person name="Borenstein D."/>
            <person name="Chapman S."/>
            <person name="Chen Z."/>
            <person name="Freedman E."/>
            <person name="Gellesch M."/>
            <person name="Goldberg J."/>
            <person name="Griggs A."/>
            <person name="Gujja S."/>
            <person name="Heilman E."/>
            <person name="Heiman D."/>
            <person name="Hepburn T."/>
            <person name="Howarth C."/>
            <person name="Jen D."/>
            <person name="Larson L."/>
            <person name="Mehta T."/>
            <person name="Park D."/>
            <person name="Pearson M."/>
            <person name="Roberts A."/>
            <person name="Saif S."/>
            <person name="Shenoy N."/>
            <person name="Sisk P."/>
            <person name="Stolte C."/>
            <person name="Sykes S."/>
            <person name="Thomson T."/>
            <person name="Walk T."/>
            <person name="White J."/>
            <person name="Yandava C."/>
            <person name="Burger G."/>
            <person name="Gray M.W."/>
            <person name="Holland P.W.H."/>
            <person name="King N."/>
            <person name="Lang F.B.F."/>
            <person name="Roger A.J."/>
            <person name="Ruiz-Trillo I."/>
            <person name="Lander E."/>
            <person name="Nusbaum C."/>
        </authorList>
    </citation>
    <scope>NUCLEOTIDE SEQUENCE [LARGE SCALE GENOMIC DNA]</scope>
    <source>
        <strain evidence="5 6">ATCC 50062</strain>
    </source>
</reference>
<feature type="repeat" description="WD" evidence="3">
    <location>
        <begin position="279"/>
        <end position="319"/>
    </location>
</feature>
<dbReference type="InterPro" id="IPR019775">
    <property type="entry name" value="WD40_repeat_CS"/>
</dbReference>
<dbReference type="STRING" id="461836.A0A0L0DA32"/>
<dbReference type="GeneID" id="25564541"/>
<keyword evidence="1 3" id="KW-0853">WD repeat</keyword>
<evidence type="ECO:0000313" key="6">
    <source>
        <dbReference type="Proteomes" id="UP000054408"/>
    </source>
</evidence>
<dbReference type="PROSITE" id="PS00678">
    <property type="entry name" value="WD_REPEATS_1"/>
    <property type="match status" value="1"/>
</dbReference>
<dbReference type="InterPro" id="IPR015943">
    <property type="entry name" value="WD40/YVTN_repeat-like_dom_sf"/>
</dbReference>
<dbReference type="EMBL" id="GL349453">
    <property type="protein sequence ID" value="KNC49080.1"/>
    <property type="molecule type" value="Genomic_DNA"/>
</dbReference>
<proteinExistence type="predicted"/>
<dbReference type="AlphaFoldDB" id="A0A0L0DA32"/>
<dbReference type="SUPFAM" id="SSF50978">
    <property type="entry name" value="WD40 repeat-like"/>
    <property type="match status" value="1"/>
</dbReference>
<dbReference type="InterPro" id="IPR011044">
    <property type="entry name" value="Quino_amine_DH_bsu"/>
</dbReference>
<dbReference type="PANTHER" id="PTHR45532:SF1">
    <property type="entry name" value="WD REPEAT-CONTAINING PROTEIN 97"/>
    <property type="match status" value="1"/>
</dbReference>
<keyword evidence="6" id="KW-1185">Reference proteome</keyword>
<evidence type="ECO:0000313" key="5">
    <source>
        <dbReference type="EMBL" id="KNC49080.1"/>
    </source>
</evidence>
<evidence type="ECO:0000256" key="4">
    <source>
        <dbReference type="SAM" id="MobiDB-lite"/>
    </source>
</evidence>
<dbReference type="InterPro" id="IPR001680">
    <property type="entry name" value="WD40_rpt"/>
</dbReference>